<dbReference type="InterPro" id="IPR011029">
    <property type="entry name" value="DEATH-like_dom_sf"/>
</dbReference>
<evidence type="ECO:0000313" key="4">
    <source>
        <dbReference type="RefSeq" id="XP_020843046.1"/>
    </source>
</evidence>
<dbReference type="GO" id="GO:0004197">
    <property type="term" value="F:cysteine-type endopeptidase activity"/>
    <property type="evidence" value="ECO:0007669"/>
    <property type="project" value="InterPro"/>
</dbReference>
<reference evidence="4" key="1">
    <citation type="submission" date="2025-08" db="UniProtKB">
        <authorList>
            <consortium name="RefSeq"/>
        </authorList>
    </citation>
    <scope>IDENTIFICATION</scope>
    <source>
        <tissue evidence="4">Spleen</tissue>
    </source>
</reference>
<proteinExistence type="predicted"/>
<dbReference type="Gene3D" id="3.40.50.1460">
    <property type="match status" value="1"/>
</dbReference>
<dbReference type="KEGG" id="pcw:110209140"/>
<dbReference type="PROSITE" id="PS50824">
    <property type="entry name" value="DAPIN"/>
    <property type="match status" value="1"/>
</dbReference>
<dbReference type="SUPFAM" id="SSF52129">
    <property type="entry name" value="Caspase-like"/>
    <property type="match status" value="1"/>
</dbReference>
<dbReference type="PROSITE" id="PS50168">
    <property type="entry name" value="DED"/>
    <property type="match status" value="1"/>
</dbReference>
<feature type="domain" description="Pyrin" evidence="2">
    <location>
        <begin position="1"/>
        <end position="82"/>
    </location>
</feature>
<evidence type="ECO:0000313" key="3">
    <source>
        <dbReference type="Proteomes" id="UP000515140"/>
    </source>
</evidence>
<organism evidence="3 4">
    <name type="scientific">Phascolarctos cinereus</name>
    <name type="common">Koala</name>
    <dbReference type="NCBI Taxonomy" id="38626"/>
    <lineage>
        <taxon>Eukaryota</taxon>
        <taxon>Metazoa</taxon>
        <taxon>Chordata</taxon>
        <taxon>Craniata</taxon>
        <taxon>Vertebrata</taxon>
        <taxon>Euteleostomi</taxon>
        <taxon>Mammalia</taxon>
        <taxon>Metatheria</taxon>
        <taxon>Diprotodontia</taxon>
        <taxon>Phascolarctidae</taxon>
        <taxon>Phascolarctos</taxon>
    </lineage>
</organism>
<dbReference type="GeneID" id="110209140"/>
<keyword evidence="3" id="KW-1185">Reference proteome</keyword>
<dbReference type="InterPro" id="IPR029030">
    <property type="entry name" value="Caspase-like_dom_sf"/>
</dbReference>
<dbReference type="Pfam" id="PF00656">
    <property type="entry name" value="Peptidase_C14"/>
    <property type="match status" value="1"/>
</dbReference>
<dbReference type="RefSeq" id="XP_020843046.1">
    <property type="nucleotide sequence ID" value="XM_020987387.1"/>
</dbReference>
<dbReference type="GO" id="GO:0042981">
    <property type="term" value="P:regulation of apoptotic process"/>
    <property type="evidence" value="ECO:0007669"/>
    <property type="project" value="InterPro"/>
</dbReference>
<name>A0A6P5KEP6_PHACI</name>
<dbReference type="InterPro" id="IPR011600">
    <property type="entry name" value="Pept_C14_caspase"/>
</dbReference>
<dbReference type="AlphaFoldDB" id="A0A6P5KEP6"/>
<evidence type="ECO:0000259" key="1">
    <source>
        <dbReference type="PROSITE" id="PS50168"/>
    </source>
</evidence>
<sequence length="225" mass="26107">MEALRARVVSTLDRLSPPELEEFKFYLRSSGKKPRIPMEDLDTAPTTSALADLLVKRYVVSGTPRVLVRVFQRMRRNDLVAEWVLQNIMLDILRWCGWILRNSQHQILQRDKKGGPFSPKILSVLTMTLKRQYENDGPKMERYNMEKPRKAFVMCVKTGRPGAKQDMKRMRNWLKACKFECTSCINPDEKGLMEKLREFRDGINKRKDDVSCCLVTLMAHGGKAL</sequence>
<dbReference type="Gene3D" id="1.10.533.10">
    <property type="entry name" value="Death Domain, Fas"/>
    <property type="match status" value="1"/>
</dbReference>
<dbReference type="InterPro" id="IPR001875">
    <property type="entry name" value="DED_dom"/>
</dbReference>
<gene>
    <name evidence="4" type="primary">LOC110209140</name>
</gene>
<protein>
    <submittedName>
        <fullName evidence="4">Uncharacterized protein LOC110209140</fullName>
    </submittedName>
</protein>
<dbReference type="SUPFAM" id="SSF47986">
    <property type="entry name" value="DEATH domain"/>
    <property type="match status" value="1"/>
</dbReference>
<dbReference type="InterPro" id="IPR004020">
    <property type="entry name" value="DAPIN"/>
</dbReference>
<dbReference type="Pfam" id="PF02758">
    <property type="entry name" value="PYRIN"/>
    <property type="match status" value="1"/>
</dbReference>
<dbReference type="SMART" id="SM01289">
    <property type="entry name" value="PYRIN"/>
    <property type="match status" value="1"/>
</dbReference>
<evidence type="ECO:0000259" key="2">
    <source>
        <dbReference type="PROSITE" id="PS50824"/>
    </source>
</evidence>
<feature type="domain" description="DED" evidence="1">
    <location>
        <begin position="3"/>
        <end position="80"/>
    </location>
</feature>
<dbReference type="InParanoid" id="A0A6P5KEP6"/>
<dbReference type="Proteomes" id="UP000515140">
    <property type="component" value="Unplaced"/>
</dbReference>
<accession>A0A6P5KEP6</accession>
<dbReference type="GO" id="GO:0006508">
    <property type="term" value="P:proteolysis"/>
    <property type="evidence" value="ECO:0007669"/>
    <property type="project" value="InterPro"/>
</dbReference>